<feature type="chain" id="PRO_5045675323" evidence="1">
    <location>
        <begin position="23"/>
        <end position="241"/>
    </location>
</feature>
<organism evidence="2 3">
    <name type="scientific">Undibacterium umbellatum</name>
    <dbReference type="NCBI Taxonomy" id="2762300"/>
    <lineage>
        <taxon>Bacteria</taxon>
        <taxon>Pseudomonadati</taxon>
        <taxon>Pseudomonadota</taxon>
        <taxon>Betaproteobacteria</taxon>
        <taxon>Burkholderiales</taxon>
        <taxon>Oxalobacteraceae</taxon>
        <taxon>Undibacterium</taxon>
    </lineage>
</organism>
<evidence type="ECO:0000256" key="1">
    <source>
        <dbReference type="SAM" id="SignalP"/>
    </source>
</evidence>
<feature type="signal peptide" evidence="1">
    <location>
        <begin position="1"/>
        <end position="22"/>
    </location>
</feature>
<keyword evidence="3" id="KW-1185">Reference proteome</keyword>
<protein>
    <submittedName>
        <fullName evidence="2">Transporter substrate-binding domain-containing protein</fullName>
    </submittedName>
</protein>
<evidence type="ECO:0000313" key="2">
    <source>
        <dbReference type="EMBL" id="MBC3908415.1"/>
    </source>
</evidence>
<evidence type="ECO:0000313" key="3">
    <source>
        <dbReference type="Proteomes" id="UP000646911"/>
    </source>
</evidence>
<comment type="caution">
    <text evidence="2">The sequence shown here is derived from an EMBL/GenBank/DDBJ whole genome shotgun (WGS) entry which is preliminary data.</text>
</comment>
<name>A0ABR6Z9H4_9BURK</name>
<keyword evidence="1" id="KW-0732">Signal</keyword>
<dbReference type="RefSeq" id="WP_186953959.1">
    <property type="nucleotide sequence ID" value="NZ_JACOFX010000005.1"/>
</dbReference>
<sequence length="241" mass="27023">MQRRTLLKLASLPCLVCLPAFARQSMALQISTLIEKDPATSIAEKVMEAAYRKLGMNFNLHYLPGERSLRSANNGEMDAELYRKLGMERDYPNLIIVPVPLLTYEIVIFTYGTNFVVAGWESLRPYSIGFVKGIKIIEQNTVGMKLVPAPTVRQAFQKMLLGRSDIVVANRISGLAALSELKQGDITVLSPPLATFPVFHYLNKKHEALVPALTTVLQKMQKDKTIENIQTSVMAEWKQNE</sequence>
<dbReference type="Gene3D" id="3.40.190.10">
    <property type="entry name" value="Periplasmic binding protein-like II"/>
    <property type="match status" value="2"/>
</dbReference>
<accession>A0ABR6Z9H4</accession>
<reference evidence="2 3" key="1">
    <citation type="submission" date="2020-08" db="EMBL/GenBank/DDBJ databases">
        <title>Novel species isolated from subtropical streams in China.</title>
        <authorList>
            <person name="Lu H."/>
        </authorList>
    </citation>
    <scope>NUCLEOTIDE SEQUENCE [LARGE SCALE GENOMIC DNA]</scope>
    <source>
        <strain evidence="2 3">NL8W</strain>
    </source>
</reference>
<dbReference type="EMBL" id="JACOFX010000005">
    <property type="protein sequence ID" value="MBC3908415.1"/>
    <property type="molecule type" value="Genomic_DNA"/>
</dbReference>
<gene>
    <name evidence="2" type="ORF">H8L47_12680</name>
</gene>
<dbReference type="SUPFAM" id="SSF53850">
    <property type="entry name" value="Periplasmic binding protein-like II"/>
    <property type="match status" value="1"/>
</dbReference>
<dbReference type="Proteomes" id="UP000646911">
    <property type="component" value="Unassembled WGS sequence"/>
</dbReference>
<proteinExistence type="predicted"/>